<evidence type="ECO:0000256" key="6">
    <source>
        <dbReference type="ARBA" id="ARBA00022679"/>
    </source>
</evidence>
<dbReference type="RefSeq" id="WP_103935404.1">
    <property type="nucleotide sequence ID" value="NZ_FNVA01000012.1"/>
</dbReference>
<feature type="binding site" evidence="14">
    <location>
        <begin position="313"/>
        <end position="314"/>
    </location>
    <ligand>
        <name>UDP-alpha-D-glucose</name>
        <dbReference type="ChEBI" id="CHEBI:58885"/>
        <note>ligand shared between dimeric partners</note>
    </ligand>
</feature>
<feature type="binding site" description="in other chain" evidence="14">
    <location>
        <position position="59"/>
    </location>
    <ligand>
        <name>UDP-alpha-D-glucose</name>
        <dbReference type="ChEBI" id="CHEBI:58885"/>
        <note>ligand shared between dimeric partners</note>
    </ligand>
</feature>
<proteinExistence type="inferred from homology"/>
<feature type="binding site" evidence="15">
    <location>
        <position position="53"/>
    </location>
    <ligand>
        <name>Zn(2+)</name>
        <dbReference type="ChEBI" id="CHEBI:29105"/>
    </ligand>
</feature>
<evidence type="ECO:0000256" key="8">
    <source>
        <dbReference type="ARBA" id="ARBA00022723"/>
    </source>
</evidence>
<feature type="binding site" evidence="16">
    <location>
        <position position="300"/>
    </location>
    <ligand>
        <name>Fe cation</name>
        <dbReference type="ChEBI" id="CHEBI:24875"/>
    </ligand>
</feature>
<evidence type="ECO:0000256" key="1">
    <source>
        <dbReference type="ARBA" id="ARBA00001107"/>
    </source>
</evidence>
<feature type="binding site" evidence="16">
    <location>
        <position position="283"/>
    </location>
    <ligand>
        <name>Fe cation</name>
        <dbReference type="ChEBI" id="CHEBI:24875"/>
    </ligand>
</feature>
<dbReference type="PANTHER" id="PTHR11943:SF1">
    <property type="entry name" value="GALACTOSE-1-PHOSPHATE URIDYLYLTRANSFERASE"/>
    <property type="match status" value="1"/>
</dbReference>
<keyword evidence="9 15" id="KW-0862">Zinc</keyword>
<dbReference type="FunFam" id="3.30.428.10:FF:000002">
    <property type="entry name" value="Galactose-1-phosphate uridylyltransferase"/>
    <property type="match status" value="1"/>
</dbReference>
<feature type="binding site" evidence="15">
    <location>
        <position position="166"/>
    </location>
    <ligand>
        <name>Zn(2+)</name>
        <dbReference type="ChEBI" id="CHEBI:29105"/>
    </ligand>
</feature>
<dbReference type="GO" id="GO:0008108">
    <property type="term" value="F:UDP-glucose:hexose-1-phosphate uridylyltransferase activity"/>
    <property type="evidence" value="ECO:0007669"/>
    <property type="project" value="UniProtKB-UniRule"/>
</dbReference>
<feature type="binding site" description="in other chain" evidence="14">
    <location>
        <begin position="161"/>
        <end position="163"/>
    </location>
    <ligand>
        <name>UDP-alpha-D-glucose</name>
        <dbReference type="ChEBI" id="CHEBI:58885"/>
        <note>ligand shared between dimeric partners</note>
    </ligand>
</feature>
<feature type="binding site" evidence="14">
    <location>
        <begin position="26"/>
        <end position="29"/>
    </location>
    <ligand>
        <name>UDP-alpha-D-glucose</name>
        <dbReference type="ChEBI" id="CHEBI:58885"/>
        <note>ligand shared between dimeric partners</note>
    </ligand>
</feature>
<dbReference type="Gene3D" id="3.30.428.10">
    <property type="entry name" value="HIT-like"/>
    <property type="match status" value="2"/>
</dbReference>
<evidence type="ECO:0000259" key="18">
    <source>
        <dbReference type="Pfam" id="PF01087"/>
    </source>
</evidence>
<dbReference type="SUPFAM" id="SSF54197">
    <property type="entry name" value="HIT-like"/>
    <property type="match status" value="2"/>
</dbReference>
<dbReference type="CDD" id="cd00608">
    <property type="entry name" value="GalT"/>
    <property type="match status" value="1"/>
</dbReference>
<dbReference type="InterPro" id="IPR036265">
    <property type="entry name" value="HIT-like_sf"/>
</dbReference>
<feature type="binding site" evidence="16">
    <location>
        <position position="184"/>
    </location>
    <ligand>
        <name>Fe cation</name>
        <dbReference type="ChEBI" id="CHEBI:24875"/>
    </ligand>
</feature>
<evidence type="ECO:0000256" key="7">
    <source>
        <dbReference type="ARBA" id="ARBA00022695"/>
    </source>
</evidence>
<dbReference type="InterPro" id="IPR005849">
    <property type="entry name" value="GalP_Utransf_N"/>
</dbReference>
<feature type="binding site" description="in other chain" evidence="14">
    <location>
        <position position="155"/>
    </location>
    <ligand>
        <name>UDP-alpha-D-glucose</name>
        <dbReference type="ChEBI" id="CHEBI:58885"/>
        <note>ligand shared between dimeric partners</note>
    </ligand>
</feature>
<evidence type="ECO:0000256" key="4">
    <source>
        <dbReference type="ARBA" id="ARBA00012384"/>
    </source>
</evidence>
<organism evidence="20 21">
    <name type="scientific">Bryocella elongata</name>
    <dbReference type="NCBI Taxonomy" id="863522"/>
    <lineage>
        <taxon>Bacteria</taxon>
        <taxon>Pseudomonadati</taxon>
        <taxon>Acidobacteriota</taxon>
        <taxon>Terriglobia</taxon>
        <taxon>Terriglobales</taxon>
        <taxon>Acidobacteriaceae</taxon>
        <taxon>Bryocella</taxon>
    </lineage>
</organism>
<dbReference type="Proteomes" id="UP000236728">
    <property type="component" value="Unassembled WGS sequence"/>
</dbReference>
<dbReference type="GO" id="GO:0005737">
    <property type="term" value="C:cytoplasm"/>
    <property type="evidence" value="ECO:0007669"/>
    <property type="project" value="TreeGrafter"/>
</dbReference>
<dbReference type="GO" id="GO:0008270">
    <property type="term" value="F:zinc ion binding"/>
    <property type="evidence" value="ECO:0007669"/>
    <property type="project" value="InterPro"/>
</dbReference>
<dbReference type="AlphaFoldDB" id="A0A1H6CIG0"/>
<evidence type="ECO:0000256" key="3">
    <source>
        <dbReference type="ARBA" id="ARBA00010951"/>
    </source>
</evidence>
<comment type="cofactor">
    <cofactor evidence="15">
        <name>Zn(2+)</name>
        <dbReference type="ChEBI" id="CHEBI:29105"/>
    </cofactor>
    <text evidence="15">Binds 1 zinc ion per subunit.</text>
</comment>
<feature type="active site" description="Tele-UMP-histidine intermediate" evidence="13">
    <location>
        <position position="168"/>
    </location>
</feature>
<dbReference type="NCBIfam" id="TIGR00209">
    <property type="entry name" value="galT_1"/>
    <property type="match status" value="1"/>
</dbReference>
<feature type="binding site" description="in other chain" evidence="14">
    <location>
        <position position="325"/>
    </location>
    <ligand>
        <name>UDP-alpha-D-glucose</name>
        <dbReference type="ChEBI" id="CHEBI:58885"/>
        <note>ligand shared between dimeric partners</note>
    </ligand>
</feature>
<evidence type="ECO:0000256" key="5">
    <source>
        <dbReference type="ARBA" id="ARBA00016340"/>
    </source>
</evidence>
<dbReference type="InterPro" id="IPR019779">
    <property type="entry name" value="GalP_UDPtransf1_His-AS"/>
</dbReference>
<protein>
    <recommendedName>
        <fullName evidence="5 12">Galactose-1-phosphate uridylyltransferase</fullName>
        <ecNumber evidence="4 12">2.7.7.12</ecNumber>
    </recommendedName>
</protein>
<dbReference type="GO" id="GO:0033499">
    <property type="term" value="P:galactose catabolic process via UDP-galactose, Leloir pathway"/>
    <property type="evidence" value="ECO:0007669"/>
    <property type="project" value="TreeGrafter"/>
</dbReference>
<dbReference type="InterPro" id="IPR005850">
    <property type="entry name" value="GalP_Utransf_C"/>
</dbReference>
<evidence type="ECO:0000256" key="13">
    <source>
        <dbReference type="PIRSR" id="PIRSR000808-1"/>
    </source>
</evidence>
<name>A0A1H6CIG0_9BACT</name>
<evidence type="ECO:0000256" key="17">
    <source>
        <dbReference type="RuleBase" id="RU000506"/>
    </source>
</evidence>
<evidence type="ECO:0000256" key="12">
    <source>
        <dbReference type="NCBIfam" id="TIGR00209"/>
    </source>
</evidence>
<feature type="domain" description="Galactose-1-phosphate uridyl transferase N-terminal" evidence="18">
    <location>
        <begin position="11"/>
        <end position="178"/>
    </location>
</feature>
<feature type="binding site" description="in other chain" evidence="14">
    <location>
        <position position="170"/>
    </location>
    <ligand>
        <name>UDP-alpha-D-glucose</name>
        <dbReference type="ChEBI" id="CHEBI:58885"/>
        <note>ligand shared between dimeric partners</note>
    </ligand>
</feature>
<dbReference type="PROSITE" id="PS00117">
    <property type="entry name" value="GAL_P_UDP_TRANSF_I"/>
    <property type="match status" value="1"/>
</dbReference>
<accession>A0A1H6CIG0</accession>
<keyword evidence="21" id="KW-1185">Reference proteome</keyword>
<dbReference type="InterPro" id="IPR001937">
    <property type="entry name" value="GalP_UDPtransf1"/>
</dbReference>
<comment type="pathway">
    <text evidence="2 17">Carbohydrate metabolism; galactose metabolism.</text>
</comment>
<comment type="catalytic activity">
    <reaction evidence="1 17">
        <text>alpha-D-galactose 1-phosphate + UDP-alpha-D-glucose = alpha-D-glucose 1-phosphate + UDP-alpha-D-galactose</text>
        <dbReference type="Rhea" id="RHEA:13989"/>
        <dbReference type="ChEBI" id="CHEBI:58336"/>
        <dbReference type="ChEBI" id="CHEBI:58601"/>
        <dbReference type="ChEBI" id="CHEBI:58885"/>
        <dbReference type="ChEBI" id="CHEBI:66914"/>
        <dbReference type="EC" id="2.7.7.12"/>
    </reaction>
</comment>
<dbReference type="PANTHER" id="PTHR11943">
    <property type="entry name" value="GALACTOSE-1-PHOSPHATE URIDYLYLTRANSFERASE"/>
    <property type="match status" value="1"/>
</dbReference>
<gene>
    <name evidence="20" type="ORF">SAMN05421819_4578</name>
</gene>
<dbReference type="Pfam" id="PF01087">
    <property type="entry name" value="GalP_UDP_transf"/>
    <property type="match status" value="1"/>
</dbReference>
<dbReference type="Pfam" id="PF02744">
    <property type="entry name" value="GalP_UDP_tr_C"/>
    <property type="match status" value="1"/>
</dbReference>
<keyword evidence="6 17" id="KW-0808">Transferase</keyword>
<keyword evidence="8 15" id="KW-0479">Metal-binding</keyword>
<dbReference type="EMBL" id="FNVA01000012">
    <property type="protein sequence ID" value="SEG72523.1"/>
    <property type="molecule type" value="Genomic_DNA"/>
</dbReference>
<evidence type="ECO:0000256" key="16">
    <source>
        <dbReference type="PIRSR" id="PIRSR000808-4"/>
    </source>
</evidence>
<comment type="cofactor">
    <cofactor evidence="16">
        <name>Fe cation</name>
        <dbReference type="ChEBI" id="CHEBI:24875"/>
    </cofactor>
    <text evidence="16">Binds 1 Fe cation per subunit.</text>
</comment>
<dbReference type="EC" id="2.7.7.12" evidence="4 12"/>
<evidence type="ECO:0000256" key="11">
    <source>
        <dbReference type="ARBA" id="ARBA00023277"/>
    </source>
</evidence>
<evidence type="ECO:0000256" key="15">
    <source>
        <dbReference type="PIRSR" id="PIRSR000808-3"/>
    </source>
</evidence>
<dbReference type="PIRSF" id="PIRSF000808">
    <property type="entry name" value="GalT"/>
    <property type="match status" value="1"/>
</dbReference>
<keyword evidence="7 17" id="KW-0548">Nucleotidyltransferase</keyword>
<keyword evidence="10 17" id="KW-0299">Galactose metabolism</keyword>
<reference evidence="20 21" key="1">
    <citation type="submission" date="2016-10" db="EMBL/GenBank/DDBJ databases">
        <authorList>
            <person name="de Groot N.N."/>
        </authorList>
    </citation>
    <scope>NUCLEOTIDE SEQUENCE [LARGE SCALE GENOMIC DNA]</scope>
    <source>
        <strain evidence="20 21">DSM 22489</strain>
    </source>
</reference>
<evidence type="ECO:0000313" key="20">
    <source>
        <dbReference type="EMBL" id="SEG72523.1"/>
    </source>
</evidence>
<dbReference type="UniPathway" id="UPA00214"/>
<comment type="similarity">
    <text evidence="3 17">Belongs to the galactose-1-phosphate uridylyltransferase type 1 family.</text>
</comment>
<evidence type="ECO:0000256" key="2">
    <source>
        <dbReference type="ARBA" id="ARBA00004947"/>
    </source>
</evidence>
<feature type="binding site" evidence="16">
    <location>
        <position position="298"/>
    </location>
    <ligand>
        <name>Fe cation</name>
        <dbReference type="ChEBI" id="CHEBI:24875"/>
    </ligand>
</feature>
<evidence type="ECO:0000256" key="10">
    <source>
        <dbReference type="ARBA" id="ARBA00023144"/>
    </source>
</evidence>
<keyword evidence="11 17" id="KW-0119">Carbohydrate metabolism</keyword>
<evidence type="ECO:0000313" key="21">
    <source>
        <dbReference type="Proteomes" id="UP000236728"/>
    </source>
</evidence>
<evidence type="ECO:0000259" key="19">
    <source>
        <dbReference type="Pfam" id="PF02744"/>
    </source>
</evidence>
<feature type="binding site" evidence="14">
    <location>
        <begin position="318"/>
        <end position="319"/>
    </location>
    <ligand>
        <name>UDP-alpha-D-glucose</name>
        <dbReference type="ChEBI" id="CHEBI:58885"/>
        <note>ligand shared between dimeric partners</note>
    </ligand>
</feature>
<feature type="domain" description="Galactose-1-phosphate uridyl transferase C-terminal" evidence="19">
    <location>
        <begin position="186"/>
        <end position="340"/>
    </location>
</feature>
<evidence type="ECO:0000256" key="14">
    <source>
        <dbReference type="PIRSR" id="PIRSR000808-2"/>
    </source>
</evidence>
<feature type="binding site" description="in other chain" evidence="14">
    <location>
        <begin position="75"/>
        <end position="76"/>
    </location>
    <ligand>
        <name>UDP-alpha-D-glucose</name>
        <dbReference type="ChEBI" id="CHEBI:58885"/>
        <note>ligand shared between dimeric partners</note>
    </ligand>
</feature>
<keyword evidence="16" id="KW-0408">Iron</keyword>
<dbReference type="NCBIfam" id="NF008724">
    <property type="entry name" value="PRK11720.1"/>
    <property type="match status" value="1"/>
</dbReference>
<feature type="binding site" evidence="15">
    <location>
        <position position="50"/>
    </location>
    <ligand>
        <name>Zn(2+)</name>
        <dbReference type="ChEBI" id="CHEBI:29105"/>
    </ligand>
</feature>
<feature type="binding site" evidence="15">
    <location>
        <position position="115"/>
    </location>
    <ligand>
        <name>Zn(2+)</name>
        <dbReference type="ChEBI" id="CHEBI:29105"/>
    </ligand>
</feature>
<sequence length="343" mass="38966">MTSPWELGSARPLQLKSGWLLVSPHRTQRPWQGQVEEVARIQVPSFDPECYLCPGNNRAGGNRTDVYVTTYVFENDFAALRSDGPTFRENEGSKGLILGESEHGTCRVICFSPRHDLTLAKMSVEEIRPVIEVWVEQYRELGAREEIQYVQVFENRGSMMGASNPHPHGQIWATQSIPNETQAEIAGQKKYLAEHGEVLLVSYLRLEEELSERIVASNGSFVALVPFWAVWPFETMILPRRRIEHLEELNDAERFHLADILHRVTAAYDKVFNAPFPYSMGLHPAPYDGEAHPEVQFHIHFYPPLLRSATIRKFVVGFELLGGPQRDITAESAAETLRRVCSI</sequence>
<evidence type="ECO:0000256" key="9">
    <source>
        <dbReference type="ARBA" id="ARBA00022833"/>
    </source>
</evidence>
<dbReference type="OrthoDB" id="9769064at2"/>